<dbReference type="InterPro" id="IPR051544">
    <property type="entry name" value="TPS_OM_transporter"/>
</dbReference>
<dbReference type="OrthoDB" id="572300at2"/>
<name>A0A7V7GWH8_9GAMM</name>
<protein>
    <submittedName>
        <fullName evidence="10">ShlB/FhaC/HecB family hemolysin secretion/activation protein</fullName>
    </submittedName>
</protein>
<dbReference type="Gene3D" id="2.40.160.50">
    <property type="entry name" value="membrane protein fhac: a member of the omp85/tpsb transporter family"/>
    <property type="match status" value="1"/>
</dbReference>
<keyword evidence="7" id="KW-0472">Membrane</keyword>
<evidence type="ECO:0000256" key="6">
    <source>
        <dbReference type="ARBA" id="ARBA00022927"/>
    </source>
</evidence>
<proteinExistence type="inferred from homology"/>
<evidence type="ECO:0000259" key="9">
    <source>
        <dbReference type="PROSITE" id="PS51779"/>
    </source>
</evidence>
<organism evidence="10 11">
    <name type="scientific">Halopseudomonas laoshanensis</name>
    <dbReference type="NCBI Taxonomy" id="2268758"/>
    <lineage>
        <taxon>Bacteria</taxon>
        <taxon>Pseudomonadati</taxon>
        <taxon>Pseudomonadota</taxon>
        <taxon>Gammaproteobacteria</taxon>
        <taxon>Pseudomonadales</taxon>
        <taxon>Pseudomonadaceae</taxon>
        <taxon>Halopseudomonas</taxon>
    </lineage>
</organism>
<evidence type="ECO:0000313" key="11">
    <source>
        <dbReference type="Proteomes" id="UP000463138"/>
    </source>
</evidence>
<accession>A0A7V7GWH8</accession>
<dbReference type="InterPro" id="IPR005565">
    <property type="entry name" value="Hemolysn_activator_HlyB_C"/>
</dbReference>
<dbReference type="Pfam" id="PF03865">
    <property type="entry name" value="ShlB"/>
    <property type="match status" value="1"/>
</dbReference>
<dbReference type="Gene3D" id="3.10.20.310">
    <property type="entry name" value="membrane protein fhac"/>
    <property type="match status" value="1"/>
</dbReference>
<dbReference type="InterPro" id="IPR013686">
    <property type="entry name" value="Polypept-transport_assoc_ShlB"/>
</dbReference>
<dbReference type="GO" id="GO:0009279">
    <property type="term" value="C:cell outer membrane"/>
    <property type="evidence" value="ECO:0007669"/>
    <property type="project" value="UniProtKB-SubCell"/>
</dbReference>
<dbReference type="RefSeq" id="WP_149331603.1">
    <property type="nucleotide sequence ID" value="NZ_QOVF01000001.1"/>
</dbReference>
<dbReference type="GO" id="GO:0046819">
    <property type="term" value="P:protein secretion by the type V secretion system"/>
    <property type="evidence" value="ECO:0007669"/>
    <property type="project" value="TreeGrafter"/>
</dbReference>
<evidence type="ECO:0000256" key="3">
    <source>
        <dbReference type="ARBA" id="ARBA00022448"/>
    </source>
</evidence>
<dbReference type="InterPro" id="IPR034746">
    <property type="entry name" value="POTRA"/>
</dbReference>
<dbReference type="PANTHER" id="PTHR34597:SF1">
    <property type="entry name" value="HEME_HEMOPEXIN TRANSPORTER PROTEIN HUXB"/>
    <property type="match status" value="1"/>
</dbReference>
<gene>
    <name evidence="10" type="ORF">DT594_04860</name>
</gene>
<keyword evidence="6" id="KW-0653">Protein transport</keyword>
<keyword evidence="4" id="KW-1134">Transmembrane beta strand</keyword>
<comment type="subcellular location">
    <subcellularLocation>
        <location evidence="1">Cell outer membrane</location>
    </subcellularLocation>
</comment>
<reference evidence="10 11" key="1">
    <citation type="submission" date="2018-07" db="EMBL/GenBank/DDBJ databases">
        <title>Pseudomonas laoshanensis sp. nov., isolated from soil.</title>
        <authorList>
            <person name="Sun J."/>
            <person name="Yu L."/>
            <person name="Wang M."/>
            <person name="Zhang C."/>
        </authorList>
    </citation>
    <scope>NUCLEOTIDE SEQUENCE [LARGE SCALE GENOMIC DNA]</scope>
    <source>
        <strain evidence="10 11">Y22</strain>
    </source>
</reference>
<comment type="similarity">
    <text evidence="2">Belongs to the TPS (TC 1.B.20) family.</text>
</comment>
<dbReference type="PROSITE" id="PS51779">
    <property type="entry name" value="POTRA"/>
    <property type="match status" value="1"/>
</dbReference>
<evidence type="ECO:0000256" key="2">
    <source>
        <dbReference type="ARBA" id="ARBA00009055"/>
    </source>
</evidence>
<dbReference type="GO" id="GO:0008320">
    <property type="term" value="F:protein transmembrane transporter activity"/>
    <property type="evidence" value="ECO:0007669"/>
    <property type="project" value="TreeGrafter"/>
</dbReference>
<evidence type="ECO:0000256" key="4">
    <source>
        <dbReference type="ARBA" id="ARBA00022452"/>
    </source>
</evidence>
<keyword evidence="3" id="KW-0813">Transport</keyword>
<evidence type="ECO:0000256" key="7">
    <source>
        <dbReference type="ARBA" id="ARBA00023136"/>
    </source>
</evidence>
<dbReference type="Pfam" id="PF08479">
    <property type="entry name" value="POTRA_2"/>
    <property type="match status" value="1"/>
</dbReference>
<comment type="caution">
    <text evidence="10">The sequence shown here is derived from an EMBL/GenBank/DDBJ whole genome shotgun (WGS) entry which is preliminary data.</text>
</comment>
<sequence>MTFALLTLSSTAFAQFPDGGSQLQQIPPSPTLEQAEPEIQVEQTQTPAVTPADSARIQVNSLHLTGQSLYTEAELLSVTGFTAGQELSLGELQQMATRIAAFYHEKGYFVAQAYLPAQEIQQGAVTIAVVEGRYGDISLRNQSNLSDRQVNSSLAGLNSGEVIESSALESRLLLLSDTPGVNVRSTLVPGASVGAADLVVDVVPGQRVNGSIDADNAGNYYTGEYRLGATLNINNLAGQGDVATLRVLHGFDGLNYGRAAYQMQFGRATAGVAYSRMEYELGKDFSDLDANGTADIASVFASYPLIRSRRSNLYAQVGYDYKTFEDRIDALSPPIVVDKNIHVLMTTLRGDHRDDLGRGGVTAGGVTWSTGVLDIETPEARAADDISARRNGNYNKLGMYAMRLQNITERVSLYGAISGQLASKNLDSSEQMSLGGMYGVRAYPQGEAFGDEGYLATLEARYLLAQLSSQQLGQVHLVGFVDGGSVTVNKDPWDGSDNSRTLTGAGVGVNWVDTNNFSVKASYARKLGSEDATAAPDSNGRFWVQLVKYF</sequence>
<dbReference type="GO" id="GO:0098046">
    <property type="term" value="C:type V protein secretion system complex"/>
    <property type="evidence" value="ECO:0007669"/>
    <property type="project" value="TreeGrafter"/>
</dbReference>
<evidence type="ECO:0000313" key="10">
    <source>
        <dbReference type="EMBL" id="KAA0696662.1"/>
    </source>
</evidence>
<dbReference type="Proteomes" id="UP000463138">
    <property type="component" value="Unassembled WGS sequence"/>
</dbReference>
<evidence type="ECO:0000256" key="1">
    <source>
        <dbReference type="ARBA" id="ARBA00004442"/>
    </source>
</evidence>
<dbReference type="EMBL" id="QOVF01000001">
    <property type="protein sequence ID" value="KAA0696662.1"/>
    <property type="molecule type" value="Genomic_DNA"/>
</dbReference>
<keyword evidence="11" id="KW-1185">Reference proteome</keyword>
<keyword evidence="8" id="KW-0998">Cell outer membrane</keyword>
<evidence type="ECO:0000256" key="8">
    <source>
        <dbReference type="ARBA" id="ARBA00023237"/>
    </source>
</evidence>
<dbReference type="AlphaFoldDB" id="A0A7V7GWH8"/>
<keyword evidence="5" id="KW-0812">Transmembrane</keyword>
<evidence type="ECO:0000256" key="5">
    <source>
        <dbReference type="ARBA" id="ARBA00022692"/>
    </source>
</evidence>
<dbReference type="PANTHER" id="PTHR34597">
    <property type="entry name" value="SLR1661 PROTEIN"/>
    <property type="match status" value="1"/>
</dbReference>
<feature type="domain" description="POTRA" evidence="9">
    <location>
        <begin position="57"/>
        <end position="132"/>
    </location>
</feature>